<feature type="region of interest" description="Disordered" evidence="1">
    <location>
        <begin position="118"/>
        <end position="211"/>
    </location>
</feature>
<feature type="region of interest" description="Disordered" evidence="1">
    <location>
        <begin position="52"/>
        <end position="106"/>
    </location>
</feature>
<proteinExistence type="predicted"/>
<dbReference type="Proteomes" id="UP001383192">
    <property type="component" value="Unassembled WGS sequence"/>
</dbReference>
<feature type="region of interest" description="Disordered" evidence="1">
    <location>
        <begin position="1"/>
        <end position="34"/>
    </location>
</feature>
<evidence type="ECO:0000313" key="3">
    <source>
        <dbReference type="Proteomes" id="UP001383192"/>
    </source>
</evidence>
<gene>
    <name evidence="2" type="ORF">VNI00_007177</name>
</gene>
<evidence type="ECO:0000313" key="2">
    <source>
        <dbReference type="EMBL" id="KAK7045776.1"/>
    </source>
</evidence>
<name>A0AAW0D0M2_9AGAR</name>
<sequence>MPHKRAKRSVREKERLEKGHDLAPGKSSLTKEAIPKSAARVLNALKIREEFRAKKRQLEDSGDQGDRKRQKVDSKRKQGKGKTPGILPGESLQHYNKRVEDSMRPVVREAMKTSLATIRSAKKQELEEKVAKKSGSEQKVRQNDPSSVEHSPPLSASKHAGKAKEFQTLSSSAPKRLNDIVQAPPDIIRLKNATRRTGGESAGGAIGSKRDGILSMAQKQMMETERAKAIARYRELKAAKRKDGDAGERVSVEDD</sequence>
<feature type="compositionally biased region" description="Basic and acidic residues" evidence="1">
    <location>
        <begin position="52"/>
        <end position="76"/>
    </location>
</feature>
<keyword evidence="3" id="KW-1185">Reference proteome</keyword>
<accession>A0AAW0D0M2</accession>
<dbReference type="EMBL" id="JAYKXP010000023">
    <property type="protein sequence ID" value="KAK7045776.1"/>
    <property type="molecule type" value="Genomic_DNA"/>
</dbReference>
<feature type="compositionally biased region" description="Basic and acidic residues" evidence="1">
    <location>
        <begin position="9"/>
        <end position="23"/>
    </location>
</feature>
<comment type="caution">
    <text evidence="2">The sequence shown here is derived from an EMBL/GenBank/DDBJ whole genome shotgun (WGS) entry which is preliminary data.</text>
</comment>
<feature type="compositionally biased region" description="Basic and acidic residues" evidence="1">
    <location>
        <begin position="97"/>
        <end position="106"/>
    </location>
</feature>
<feature type="compositionally biased region" description="Basic and acidic residues" evidence="1">
    <location>
        <begin position="122"/>
        <end position="142"/>
    </location>
</feature>
<evidence type="ECO:0000256" key="1">
    <source>
        <dbReference type="SAM" id="MobiDB-lite"/>
    </source>
</evidence>
<dbReference type="AlphaFoldDB" id="A0AAW0D0M2"/>
<reference evidence="2 3" key="1">
    <citation type="submission" date="2024-01" db="EMBL/GenBank/DDBJ databases">
        <title>A draft genome for a cacao thread blight-causing isolate of Paramarasmius palmivorus.</title>
        <authorList>
            <person name="Baruah I.K."/>
            <person name="Bukari Y."/>
            <person name="Amoako-Attah I."/>
            <person name="Meinhardt L.W."/>
            <person name="Bailey B.A."/>
            <person name="Cohen S.P."/>
        </authorList>
    </citation>
    <scope>NUCLEOTIDE SEQUENCE [LARGE SCALE GENOMIC DNA]</scope>
    <source>
        <strain evidence="2 3">GH-12</strain>
    </source>
</reference>
<organism evidence="2 3">
    <name type="scientific">Paramarasmius palmivorus</name>
    <dbReference type="NCBI Taxonomy" id="297713"/>
    <lineage>
        <taxon>Eukaryota</taxon>
        <taxon>Fungi</taxon>
        <taxon>Dikarya</taxon>
        <taxon>Basidiomycota</taxon>
        <taxon>Agaricomycotina</taxon>
        <taxon>Agaricomycetes</taxon>
        <taxon>Agaricomycetidae</taxon>
        <taxon>Agaricales</taxon>
        <taxon>Marasmiineae</taxon>
        <taxon>Marasmiaceae</taxon>
        <taxon>Paramarasmius</taxon>
    </lineage>
</organism>
<protein>
    <submittedName>
        <fullName evidence="2">Uncharacterized protein</fullName>
    </submittedName>
</protein>